<proteinExistence type="inferred from homology"/>
<feature type="domain" description="Core-binding (CB)" evidence="7">
    <location>
        <begin position="1"/>
        <end position="73"/>
    </location>
</feature>
<evidence type="ECO:0000259" key="6">
    <source>
        <dbReference type="PROSITE" id="PS51898"/>
    </source>
</evidence>
<organism evidence="8 9">
    <name type="scientific">Streptococcus porcorum</name>
    <dbReference type="NCBI Taxonomy" id="701526"/>
    <lineage>
        <taxon>Bacteria</taxon>
        <taxon>Bacillati</taxon>
        <taxon>Bacillota</taxon>
        <taxon>Bacilli</taxon>
        <taxon>Lactobacillales</taxon>
        <taxon>Streptococcaceae</taxon>
        <taxon>Streptococcus</taxon>
    </lineage>
</organism>
<dbReference type="RefSeq" id="WP_354369531.1">
    <property type="nucleotide sequence ID" value="NZ_JBEPLN010000028.1"/>
</dbReference>
<gene>
    <name evidence="8" type="ORF">ABID28_001506</name>
</gene>
<keyword evidence="4 5" id="KW-0233">DNA recombination</keyword>
<dbReference type="InterPro" id="IPR002104">
    <property type="entry name" value="Integrase_catalytic"/>
</dbReference>
<protein>
    <recommendedName>
        <fullName evidence="5">Tyrosine recombinase XerD-like</fullName>
    </recommendedName>
</protein>
<accession>A0ABV2JGG6</accession>
<reference evidence="8 9" key="1">
    <citation type="submission" date="2024-06" db="EMBL/GenBank/DDBJ databases">
        <title>Genomic Encyclopedia of Type Strains, Phase IV (KMG-IV): sequencing the most valuable type-strain genomes for metagenomic binning, comparative biology and taxonomic classification.</title>
        <authorList>
            <person name="Goeker M."/>
        </authorList>
    </citation>
    <scope>NUCLEOTIDE SEQUENCE [LARGE SCALE GENOMIC DNA]</scope>
    <source>
        <strain evidence="8 9">DSM 28302</strain>
    </source>
</reference>
<dbReference type="Proteomes" id="UP001549037">
    <property type="component" value="Unassembled WGS sequence"/>
</dbReference>
<keyword evidence="2 5" id="KW-0229">DNA integration</keyword>
<comment type="function">
    <text evidence="5">Putative tyrosine recombinase. Not involved in the cutting and rejoining of the recombining DNA molecules on dif(SL) site.</text>
</comment>
<evidence type="ECO:0000256" key="1">
    <source>
        <dbReference type="ARBA" id="ARBA00022490"/>
    </source>
</evidence>
<sequence>MILDLVEAFIEEKKLSANSRQSYYYDLQQFMKVVDGQIRESKLRLYEASLVDLKVSAKKRKISIVNQFLYYLYSKQAVEHYFRLENREKLDKEPIQDAVLDLEFYSVQTDYPKGKLIALLILECGLSPNELLQLKVEDIDLTFQVMAISRDGHHRIIKLSSNLAEYLEDYLSSQLYLFEHQGKVYSRQWIFNQLRFFLEEQGLSDLNAQRLREQYILCQKQKGLNSLEIAKTLGLKSQVTLEKYFK</sequence>
<dbReference type="Pfam" id="PF00589">
    <property type="entry name" value="Phage_integrase"/>
    <property type="match status" value="1"/>
</dbReference>
<evidence type="ECO:0000256" key="5">
    <source>
        <dbReference type="HAMAP-Rule" id="MF_01817"/>
    </source>
</evidence>
<dbReference type="PROSITE" id="PS51898">
    <property type="entry name" value="TYR_RECOMBINASE"/>
    <property type="match status" value="1"/>
</dbReference>
<keyword evidence="3 5" id="KW-0238">DNA-binding</keyword>
<evidence type="ECO:0000313" key="8">
    <source>
        <dbReference type="EMBL" id="MET3634845.1"/>
    </source>
</evidence>
<keyword evidence="9" id="KW-1185">Reference proteome</keyword>
<feature type="domain" description="Tyr recombinase" evidence="6">
    <location>
        <begin position="85"/>
        <end position="246"/>
    </location>
</feature>
<evidence type="ECO:0000259" key="7">
    <source>
        <dbReference type="PROSITE" id="PS51900"/>
    </source>
</evidence>
<comment type="subcellular location">
    <subcellularLocation>
        <location evidence="5">Cytoplasm</location>
    </subcellularLocation>
</comment>
<dbReference type="Gene3D" id="1.10.150.130">
    <property type="match status" value="1"/>
</dbReference>
<dbReference type="InterPro" id="IPR044068">
    <property type="entry name" value="CB"/>
</dbReference>
<dbReference type="PROSITE" id="PS51900">
    <property type="entry name" value="CB"/>
    <property type="match status" value="1"/>
</dbReference>
<dbReference type="HAMAP" id="MF_01817">
    <property type="entry name" value="Recomb_XerD_like"/>
    <property type="match status" value="1"/>
</dbReference>
<dbReference type="InterPro" id="IPR013762">
    <property type="entry name" value="Integrase-like_cat_sf"/>
</dbReference>
<comment type="caution">
    <text evidence="8">The sequence shown here is derived from an EMBL/GenBank/DDBJ whole genome shotgun (WGS) entry which is preliminary data.</text>
</comment>
<comment type="similarity">
    <text evidence="5">Belongs to the 'phage' integrase family. XerD-like subfamily.</text>
</comment>
<keyword evidence="1 5" id="KW-0963">Cytoplasm</keyword>
<evidence type="ECO:0000256" key="2">
    <source>
        <dbReference type="ARBA" id="ARBA00022908"/>
    </source>
</evidence>
<name>A0ABV2JGG6_9STRE</name>
<dbReference type="InterPro" id="IPR020876">
    <property type="entry name" value="Tyrosine_recombinase_XerD-like"/>
</dbReference>
<dbReference type="EMBL" id="JBEPLN010000028">
    <property type="protein sequence ID" value="MET3634845.1"/>
    <property type="molecule type" value="Genomic_DNA"/>
</dbReference>
<evidence type="ECO:0000313" key="9">
    <source>
        <dbReference type="Proteomes" id="UP001549037"/>
    </source>
</evidence>
<feature type="active site" description="O-(3'-phospho-DNA)-tyrosine intermediate" evidence="5">
    <location>
        <position position="244"/>
    </location>
</feature>
<evidence type="ECO:0000256" key="4">
    <source>
        <dbReference type="ARBA" id="ARBA00023172"/>
    </source>
</evidence>
<dbReference type="InterPro" id="IPR010998">
    <property type="entry name" value="Integrase_recombinase_N"/>
</dbReference>
<dbReference type="Gene3D" id="1.10.443.10">
    <property type="entry name" value="Intergrase catalytic core"/>
    <property type="match status" value="1"/>
</dbReference>
<dbReference type="NCBIfam" id="NF002685">
    <property type="entry name" value="PRK02436.1"/>
    <property type="match status" value="1"/>
</dbReference>
<dbReference type="SUPFAM" id="SSF56349">
    <property type="entry name" value="DNA breaking-rejoining enzymes"/>
    <property type="match status" value="1"/>
</dbReference>
<evidence type="ECO:0000256" key="3">
    <source>
        <dbReference type="ARBA" id="ARBA00023125"/>
    </source>
</evidence>
<dbReference type="InterPro" id="IPR011010">
    <property type="entry name" value="DNA_brk_join_enz"/>
</dbReference>